<dbReference type="EMBL" id="QNUK01001258">
    <property type="protein sequence ID" value="KAF5885143.1"/>
    <property type="molecule type" value="Genomic_DNA"/>
</dbReference>
<dbReference type="InterPro" id="IPR007110">
    <property type="entry name" value="Ig-like_dom"/>
</dbReference>
<dbReference type="PROSITE" id="PS50835">
    <property type="entry name" value="IG_LIKE"/>
    <property type="match status" value="1"/>
</dbReference>
<dbReference type="InterPro" id="IPR036179">
    <property type="entry name" value="Ig-like_dom_sf"/>
</dbReference>
<keyword evidence="2" id="KW-1133">Transmembrane helix</keyword>
<evidence type="ECO:0000313" key="5">
    <source>
        <dbReference type="Proteomes" id="UP000727407"/>
    </source>
</evidence>
<evidence type="ECO:0000259" key="3">
    <source>
        <dbReference type="PROSITE" id="PS50835"/>
    </source>
</evidence>
<name>A0A8J4TZ92_CLAMG</name>
<dbReference type="PANTHER" id="PTHR46013">
    <property type="entry name" value="VASCULAR CELL ADHESION MOLECULE 1"/>
    <property type="match status" value="1"/>
</dbReference>
<dbReference type="SUPFAM" id="SSF48726">
    <property type="entry name" value="Immunoglobulin"/>
    <property type="match status" value="1"/>
</dbReference>
<keyword evidence="4" id="KW-0675">Receptor</keyword>
<sequence>PPKNISISISPSGEIVEGSSVTLTCRGDANPPVEIYTWFKENESSAVGSGQSYRALQSGQYYCQAQNKHGSERSAAVSIPLKSHSIIAFVSLGVGLFGLAALLSGLFCLRSRRQRKQKEEDESQNAGPSAKDETYTALDPTGWTSDDVYHTLT</sequence>
<accession>A0A8J4TZ92</accession>
<reference evidence="4" key="1">
    <citation type="submission" date="2020-07" db="EMBL/GenBank/DDBJ databases">
        <title>Clarias magur genome sequencing, assembly and annotation.</title>
        <authorList>
            <person name="Kushwaha B."/>
            <person name="Kumar R."/>
            <person name="Das P."/>
            <person name="Joshi C.G."/>
            <person name="Kumar D."/>
            <person name="Nagpure N.S."/>
            <person name="Pandey M."/>
            <person name="Agarwal S."/>
            <person name="Srivastava S."/>
            <person name="Singh M."/>
            <person name="Sahoo L."/>
            <person name="Jayasankar P."/>
            <person name="Meher P.K."/>
            <person name="Koringa P.G."/>
            <person name="Iquebal M.A."/>
            <person name="Das S.P."/>
            <person name="Bit A."/>
            <person name="Patnaik S."/>
            <person name="Patel N."/>
            <person name="Shah T.M."/>
            <person name="Hinsu A."/>
            <person name="Jena J.K."/>
        </authorList>
    </citation>
    <scope>NUCLEOTIDE SEQUENCE</scope>
    <source>
        <strain evidence="4">CIFAMagur01</strain>
        <tissue evidence="4">Testis</tissue>
    </source>
</reference>
<keyword evidence="2" id="KW-0472">Membrane</keyword>
<evidence type="ECO:0000313" key="4">
    <source>
        <dbReference type="EMBL" id="KAF5885143.1"/>
    </source>
</evidence>
<evidence type="ECO:0000256" key="2">
    <source>
        <dbReference type="SAM" id="Phobius"/>
    </source>
</evidence>
<evidence type="ECO:0000256" key="1">
    <source>
        <dbReference type="SAM" id="MobiDB-lite"/>
    </source>
</evidence>
<protein>
    <submittedName>
        <fullName evidence="4">B-cell receptor CD22-like</fullName>
    </submittedName>
</protein>
<dbReference type="OrthoDB" id="10039395at2759"/>
<dbReference type="InterPro" id="IPR013783">
    <property type="entry name" value="Ig-like_fold"/>
</dbReference>
<dbReference type="Gene3D" id="2.60.40.10">
    <property type="entry name" value="Immunoglobulins"/>
    <property type="match status" value="1"/>
</dbReference>
<feature type="non-terminal residue" evidence="4">
    <location>
        <position position="1"/>
    </location>
</feature>
<proteinExistence type="predicted"/>
<comment type="caution">
    <text evidence="4">The sequence shown here is derived from an EMBL/GenBank/DDBJ whole genome shotgun (WGS) entry which is preliminary data.</text>
</comment>
<dbReference type="AlphaFoldDB" id="A0A8J4TZ92"/>
<organism evidence="4 5">
    <name type="scientific">Clarias magur</name>
    <name type="common">Asian catfish</name>
    <name type="synonym">Macropteronotus magur</name>
    <dbReference type="NCBI Taxonomy" id="1594786"/>
    <lineage>
        <taxon>Eukaryota</taxon>
        <taxon>Metazoa</taxon>
        <taxon>Chordata</taxon>
        <taxon>Craniata</taxon>
        <taxon>Vertebrata</taxon>
        <taxon>Euteleostomi</taxon>
        <taxon>Actinopterygii</taxon>
        <taxon>Neopterygii</taxon>
        <taxon>Teleostei</taxon>
        <taxon>Ostariophysi</taxon>
        <taxon>Siluriformes</taxon>
        <taxon>Clariidae</taxon>
        <taxon>Clarias</taxon>
    </lineage>
</organism>
<keyword evidence="5" id="KW-1185">Reference proteome</keyword>
<feature type="non-terminal residue" evidence="4">
    <location>
        <position position="153"/>
    </location>
</feature>
<dbReference type="Pfam" id="PF13895">
    <property type="entry name" value="Ig_2"/>
    <property type="match status" value="1"/>
</dbReference>
<dbReference type="PANTHER" id="PTHR46013:SF4">
    <property type="entry name" value="B-CELL RECEPTOR CD22-RELATED"/>
    <property type="match status" value="1"/>
</dbReference>
<keyword evidence="2" id="KW-0812">Transmembrane</keyword>
<feature type="region of interest" description="Disordered" evidence="1">
    <location>
        <begin position="116"/>
        <end position="139"/>
    </location>
</feature>
<gene>
    <name evidence="4" type="ORF">DAT39_022759</name>
</gene>
<feature type="transmembrane region" description="Helical" evidence="2">
    <location>
        <begin position="86"/>
        <end position="109"/>
    </location>
</feature>
<feature type="domain" description="Ig-like" evidence="3">
    <location>
        <begin position="2"/>
        <end position="78"/>
    </location>
</feature>
<dbReference type="Proteomes" id="UP000727407">
    <property type="component" value="Unassembled WGS sequence"/>
</dbReference>